<feature type="non-terminal residue" evidence="1">
    <location>
        <position position="1"/>
    </location>
</feature>
<proteinExistence type="predicted"/>
<name>T1C9C5_9ZZZZ</name>
<protein>
    <submittedName>
        <fullName evidence="1">TonB-dependent outer membrane receptor</fullName>
    </submittedName>
</protein>
<evidence type="ECO:0000313" key="1">
    <source>
        <dbReference type="EMBL" id="EQD62925.1"/>
    </source>
</evidence>
<organism evidence="1">
    <name type="scientific">mine drainage metagenome</name>
    <dbReference type="NCBI Taxonomy" id="410659"/>
    <lineage>
        <taxon>unclassified sequences</taxon>
        <taxon>metagenomes</taxon>
        <taxon>ecological metagenomes</taxon>
    </lineage>
</organism>
<accession>T1C9C5</accession>
<dbReference type="AlphaFoldDB" id="T1C9C5"/>
<reference evidence="1" key="1">
    <citation type="submission" date="2013-08" db="EMBL/GenBank/DDBJ databases">
        <authorList>
            <person name="Mendez C."/>
            <person name="Richter M."/>
            <person name="Ferrer M."/>
            <person name="Sanchez J."/>
        </authorList>
    </citation>
    <scope>NUCLEOTIDE SEQUENCE</scope>
</reference>
<gene>
    <name evidence="1" type="ORF">B2A_02618</name>
</gene>
<comment type="caution">
    <text evidence="1">The sequence shown here is derived from an EMBL/GenBank/DDBJ whole genome shotgun (WGS) entry which is preliminary data.</text>
</comment>
<dbReference type="EMBL" id="AUZZ01001784">
    <property type="protein sequence ID" value="EQD62925.1"/>
    <property type="molecule type" value="Genomic_DNA"/>
</dbReference>
<keyword evidence="1" id="KW-0675">Receptor</keyword>
<reference evidence="1" key="2">
    <citation type="journal article" date="2014" name="ISME J.">
        <title>Microbial stratification in low pH oxic and suboxic macroscopic growths along an acid mine drainage.</title>
        <authorList>
            <person name="Mendez-Garcia C."/>
            <person name="Mesa V."/>
            <person name="Sprenger R.R."/>
            <person name="Richter M."/>
            <person name="Diez M.S."/>
            <person name="Solano J."/>
            <person name="Bargiela R."/>
            <person name="Golyshina O.V."/>
            <person name="Manteca A."/>
            <person name="Ramos J.L."/>
            <person name="Gallego J.R."/>
            <person name="Llorente I."/>
            <person name="Martins Dos Santos V.A."/>
            <person name="Jensen O.N."/>
            <person name="Pelaez A.I."/>
            <person name="Sanchez J."/>
            <person name="Ferrer M."/>
        </authorList>
    </citation>
    <scope>NUCLEOTIDE SEQUENCE</scope>
</reference>
<sequence length="165" mass="18465">NDYYSYLTNNAYAFDLPKMSMYYLVPSSAIPKDKLVMTGSINGPWGVVYGAELTLSTPLGFGAAEPCPTTIQQCHNYWDYPVTGFPRNFLWQRELDVEATKYMKVPLYDMRAYVRLDILNVFNTAMYTAADFGPTVGGGQVPQYVTNGPIDGVPFTVKLTAGIRW</sequence>